<name>A0A0D2HBM5_CLAB1</name>
<accession>A0A0D2HBM5</accession>
<dbReference type="PANTHER" id="PTHR33112">
    <property type="entry name" value="DOMAIN PROTEIN, PUTATIVE-RELATED"/>
    <property type="match status" value="1"/>
</dbReference>
<reference evidence="2" key="1">
    <citation type="submission" date="2015-01" db="EMBL/GenBank/DDBJ databases">
        <title>The Genome Sequence of Cladophialophora bantiana CBS 173.52.</title>
        <authorList>
            <consortium name="The Broad Institute Genomics Platform"/>
            <person name="Cuomo C."/>
            <person name="de Hoog S."/>
            <person name="Gorbushina A."/>
            <person name="Stielow B."/>
            <person name="Teixiera M."/>
            <person name="Abouelleil A."/>
            <person name="Chapman S.B."/>
            <person name="Priest M."/>
            <person name="Young S.K."/>
            <person name="Wortman J."/>
            <person name="Nusbaum C."/>
            <person name="Birren B."/>
        </authorList>
    </citation>
    <scope>NUCLEOTIDE SEQUENCE [LARGE SCALE GENOMIC DNA]</scope>
    <source>
        <strain evidence="2">CBS 173.52</strain>
    </source>
</reference>
<dbReference type="OrthoDB" id="3789824at2759"/>
<dbReference type="Pfam" id="PF06985">
    <property type="entry name" value="HET"/>
    <property type="match status" value="1"/>
</dbReference>
<dbReference type="EMBL" id="KN846992">
    <property type="protein sequence ID" value="KIW90663.1"/>
    <property type="molecule type" value="Genomic_DNA"/>
</dbReference>
<dbReference type="VEuPathDB" id="FungiDB:Z519_08446"/>
<dbReference type="PANTHER" id="PTHR33112:SF16">
    <property type="entry name" value="HETEROKARYON INCOMPATIBILITY DOMAIN-CONTAINING PROTEIN"/>
    <property type="match status" value="1"/>
</dbReference>
<dbReference type="Proteomes" id="UP000053789">
    <property type="component" value="Unassembled WGS sequence"/>
</dbReference>
<proteinExistence type="predicted"/>
<dbReference type="HOGENOM" id="CLU_397395_0_0_1"/>
<sequence>MLRWWWNGSKNLQPNGQSQPRCSNFTEIERAVREARSRGRRDTDFMKLHASYSDLEHCAHNKCRGCRVVRQALLLSQITREEVERLEKRDGPVYVRLLGGDSSAESISHQQPTLQVRLGVSHESAILGNQSSDRQGDGADDCEGNDCQACSNDGGEDWDAEASRMHVIYGNAVFTLCACSSTSSRDRLLWDRKAWAYRVVPFYFEGQWLVNYDMSLNEVRATAPLSKRAWTLQEERLSPRLVYYCGQRVYWSCLEKQHTETAARSAAKHNLGSRPFEREDGFKKMSEAQIFINYSFAVERVRLHQDWKDLVDAYCPRAWTKPTDRLPAISGLAALYLSTYITQDNKILQQEYLAGLWRDTFAEDLAWSVRTGADPCNALAEIAPSWSWASLPAMTHVSMKEDFKQSNDFELLEASEERMRGRLRQVMNCDSENVDWSEITTGRGGKNKYDLSKNIARHVHARNKYNGQIVIYEPNKQPIEGKLDYLLPLNANINSDSREIHVAAGMEWDLYGLQIGQKTMLLVQFSRRREPGTDSNTRSDTWVTVFRRVGICRNVREAFFEGAELVDLELE</sequence>
<dbReference type="InterPro" id="IPR010730">
    <property type="entry name" value="HET"/>
</dbReference>
<protein>
    <recommendedName>
        <fullName evidence="1">Heterokaryon incompatibility domain-containing protein</fullName>
    </recommendedName>
</protein>
<evidence type="ECO:0000313" key="3">
    <source>
        <dbReference type="Proteomes" id="UP000053789"/>
    </source>
</evidence>
<dbReference type="AlphaFoldDB" id="A0A0D2HBM5"/>
<keyword evidence="3" id="KW-1185">Reference proteome</keyword>
<gene>
    <name evidence="2" type="ORF">Z519_08446</name>
</gene>
<evidence type="ECO:0000259" key="1">
    <source>
        <dbReference type="Pfam" id="PF06985"/>
    </source>
</evidence>
<evidence type="ECO:0000313" key="2">
    <source>
        <dbReference type="EMBL" id="KIW90663.1"/>
    </source>
</evidence>
<dbReference type="RefSeq" id="XP_016617332.1">
    <property type="nucleotide sequence ID" value="XM_016766174.1"/>
</dbReference>
<dbReference type="GeneID" id="27701374"/>
<organism evidence="2 3">
    <name type="scientific">Cladophialophora bantiana (strain ATCC 10958 / CBS 173.52 / CDC B-1940 / NIH 8579)</name>
    <name type="common">Xylohypha bantiana</name>
    <dbReference type="NCBI Taxonomy" id="1442370"/>
    <lineage>
        <taxon>Eukaryota</taxon>
        <taxon>Fungi</taxon>
        <taxon>Dikarya</taxon>
        <taxon>Ascomycota</taxon>
        <taxon>Pezizomycotina</taxon>
        <taxon>Eurotiomycetes</taxon>
        <taxon>Chaetothyriomycetidae</taxon>
        <taxon>Chaetothyriales</taxon>
        <taxon>Herpotrichiellaceae</taxon>
        <taxon>Cladophialophora</taxon>
    </lineage>
</organism>
<feature type="domain" description="Heterokaryon incompatibility" evidence="1">
    <location>
        <begin position="155"/>
        <end position="234"/>
    </location>
</feature>